<dbReference type="InterPro" id="IPR041468">
    <property type="entry name" value="HTH_ParB/Spo0J"/>
</dbReference>
<dbReference type="InterPro" id="IPR036086">
    <property type="entry name" value="ParB/Sulfiredoxin_sf"/>
</dbReference>
<dbReference type="Pfam" id="PF02195">
    <property type="entry name" value="ParB_N"/>
    <property type="match status" value="1"/>
</dbReference>
<name>A0A212TGY1_9MICO</name>
<accession>A0A212TGY1</accession>
<organism evidence="6 7">
    <name type="scientific">Kytococcus aerolatus</name>
    <dbReference type="NCBI Taxonomy" id="592308"/>
    <lineage>
        <taxon>Bacteria</taxon>
        <taxon>Bacillati</taxon>
        <taxon>Actinomycetota</taxon>
        <taxon>Actinomycetes</taxon>
        <taxon>Micrococcales</taxon>
        <taxon>Kytococcaceae</taxon>
        <taxon>Kytococcus</taxon>
    </lineage>
</organism>
<feature type="region of interest" description="Disordered" evidence="4">
    <location>
        <begin position="1"/>
        <end position="92"/>
    </location>
</feature>
<keyword evidence="3 6" id="KW-0238">DNA-binding</keyword>
<dbReference type="EMBL" id="FYEZ01000001">
    <property type="protein sequence ID" value="SNC65272.1"/>
    <property type="molecule type" value="Genomic_DNA"/>
</dbReference>
<dbReference type="FunFam" id="1.10.10.2830:FF:000001">
    <property type="entry name" value="Chromosome partitioning protein ParB"/>
    <property type="match status" value="1"/>
</dbReference>
<dbReference type="Gene3D" id="1.10.10.2830">
    <property type="match status" value="1"/>
</dbReference>
<dbReference type="RefSeq" id="WP_088818146.1">
    <property type="nucleotide sequence ID" value="NZ_FYEZ01000001.1"/>
</dbReference>
<dbReference type="CDD" id="cd16393">
    <property type="entry name" value="SPO0J_N"/>
    <property type="match status" value="1"/>
</dbReference>
<dbReference type="PANTHER" id="PTHR33375:SF1">
    <property type="entry name" value="CHROMOSOME-PARTITIONING PROTEIN PARB-RELATED"/>
    <property type="match status" value="1"/>
</dbReference>
<dbReference type="SUPFAM" id="SSF109709">
    <property type="entry name" value="KorB DNA-binding domain-like"/>
    <property type="match status" value="1"/>
</dbReference>
<dbReference type="GO" id="GO:0007059">
    <property type="term" value="P:chromosome segregation"/>
    <property type="evidence" value="ECO:0007669"/>
    <property type="project" value="UniProtKB-KW"/>
</dbReference>
<dbReference type="Gene3D" id="3.90.1530.30">
    <property type="match status" value="1"/>
</dbReference>
<dbReference type="InterPro" id="IPR004437">
    <property type="entry name" value="ParB/RepB/Spo0J"/>
</dbReference>
<dbReference type="GO" id="GO:0045881">
    <property type="term" value="P:positive regulation of sporulation resulting in formation of a cellular spore"/>
    <property type="evidence" value="ECO:0007669"/>
    <property type="project" value="TreeGrafter"/>
</dbReference>
<dbReference type="OrthoDB" id="9802051at2"/>
<gene>
    <name evidence="6" type="ORF">SAMN05445756_1288</name>
</gene>
<evidence type="ECO:0000256" key="3">
    <source>
        <dbReference type="ARBA" id="ARBA00023125"/>
    </source>
</evidence>
<comment type="similarity">
    <text evidence="1">Belongs to the ParB family.</text>
</comment>
<evidence type="ECO:0000256" key="1">
    <source>
        <dbReference type="ARBA" id="ARBA00006295"/>
    </source>
</evidence>
<dbReference type="FunFam" id="3.90.1530.30:FF:000001">
    <property type="entry name" value="Chromosome partitioning protein ParB"/>
    <property type="match status" value="1"/>
</dbReference>
<dbReference type="InterPro" id="IPR057240">
    <property type="entry name" value="ParB_dimer_C"/>
</dbReference>
<dbReference type="InterPro" id="IPR050336">
    <property type="entry name" value="Chromosome_partition/occlusion"/>
</dbReference>
<sequence>MAGQRRGLGKGLGALIPQDDGGQRPRDVFWPNATDSDGGDVPDVLTVQGADVRSGLDDAGGTKPGTKGKGAKKVREGGTPSDATLEPADDQASGVARLVELPVADIRPNPRQPRQVFDEDDLQELAHSIRELGVMQPIVVRRTETGHELIMGERRLRATKLAGLDTIPAILRETEDEDLLREALLENLHRVQLNPLEEAAAYGQLLDDFGCTHEELAQRLGRSRPRITNSLRLLKLPPSVARRVAAGVLSAGHARALLSLEDGAAMERMAQRIVAEGLSVRSVEELIALGGGREDDKKPRRPSVRALRPEHQEIADDLADRLDTRVSLKVGRKKGTLTVEFAGEEDLQRILGLLAPTE</sequence>
<dbReference type="SMART" id="SM00470">
    <property type="entry name" value="ParB"/>
    <property type="match status" value="1"/>
</dbReference>
<dbReference type="Proteomes" id="UP000198122">
    <property type="component" value="Unassembled WGS sequence"/>
</dbReference>
<reference evidence="6 7" key="1">
    <citation type="submission" date="2017-06" db="EMBL/GenBank/DDBJ databases">
        <authorList>
            <person name="Kim H.J."/>
            <person name="Triplett B.A."/>
        </authorList>
    </citation>
    <scope>NUCLEOTIDE SEQUENCE [LARGE SCALE GENOMIC DNA]</scope>
    <source>
        <strain evidence="6 7">DSM 22179</strain>
    </source>
</reference>
<keyword evidence="2" id="KW-0159">Chromosome partition</keyword>
<dbReference type="GO" id="GO:0005694">
    <property type="term" value="C:chromosome"/>
    <property type="evidence" value="ECO:0007669"/>
    <property type="project" value="TreeGrafter"/>
</dbReference>
<dbReference type="GO" id="GO:0003677">
    <property type="term" value="F:DNA binding"/>
    <property type="evidence" value="ECO:0007669"/>
    <property type="project" value="UniProtKB-KW"/>
</dbReference>
<evidence type="ECO:0000256" key="2">
    <source>
        <dbReference type="ARBA" id="ARBA00022829"/>
    </source>
</evidence>
<protein>
    <submittedName>
        <fullName evidence="6">Chromosome segregation DNA-binding protein</fullName>
    </submittedName>
</protein>
<proteinExistence type="inferred from homology"/>
<evidence type="ECO:0000256" key="4">
    <source>
        <dbReference type="SAM" id="MobiDB-lite"/>
    </source>
</evidence>
<dbReference type="AlphaFoldDB" id="A0A212TGY1"/>
<dbReference type="NCBIfam" id="TIGR00180">
    <property type="entry name" value="parB_part"/>
    <property type="match status" value="1"/>
</dbReference>
<dbReference type="PANTHER" id="PTHR33375">
    <property type="entry name" value="CHROMOSOME-PARTITIONING PROTEIN PARB-RELATED"/>
    <property type="match status" value="1"/>
</dbReference>
<keyword evidence="7" id="KW-1185">Reference proteome</keyword>
<evidence type="ECO:0000313" key="7">
    <source>
        <dbReference type="Proteomes" id="UP000198122"/>
    </source>
</evidence>
<dbReference type="Pfam" id="PF17762">
    <property type="entry name" value="HTH_ParB"/>
    <property type="match status" value="1"/>
</dbReference>
<dbReference type="SUPFAM" id="SSF110849">
    <property type="entry name" value="ParB/Sulfiredoxin"/>
    <property type="match status" value="1"/>
</dbReference>
<feature type="domain" description="ParB-like N-terminal" evidence="5">
    <location>
        <begin position="99"/>
        <end position="188"/>
    </location>
</feature>
<dbReference type="Pfam" id="PF23552">
    <property type="entry name" value="ParB_C"/>
    <property type="match status" value="1"/>
</dbReference>
<evidence type="ECO:0000313" key="6">
    <source>
        <dbReference type="EMBL" id="SNC65272.1"/>
    </source>
</evidence>
<dbReference type="InterPro" id="IPR003115">
    <property type="entry name" value="ParB_N"/>
</dbReference>
<evidence type="ECO:0000259" key="5">
    <source>
        <dbReference type="SMART" id="SM00470"/>
    </source>
</evidence>